<evidence type="ECO:0000256" key="1">
    <source>
        <dbReference type="SAM" id="Phobius"/>
    </source>
</evidence>
<evidence type="ECO:0000313" key="2">
    <source>
        <dbReference type="EMBL" id="TGJ79438.1"/>
    </source>
</evidence>
<dbReference type="Proteomes" id="UP000297716">
    <property type="component" value="Unassembled WGS sequence"/>
</dbReference>
<sequence>MDPTDIWVMCGFGTLSTLHYLRFLQAASRKSSSKTEAAIWIFWMVYAGVIGAYITMEGLMAMADQKPDMKLGVSVIMAVYMAHLSIMHMYFTDSAPVHISRFLFRAIVYTWIVAQAEYRWAVCTRLVHFLA</sequence>
<name>A0A4Z0YHH7_9PEZI</name>
<keyword evidence="3" id="KW-1185">Reference proteome</keyword>
<feature type="transmembrane region" description="Helical" evidence="1">
    <location>
        <begin position="6"/>
        <end position="25"/>
    </location>
</feature>
<dbReference type="OrthoDB" id="4709155at2759"/>
<keyword evidence="1" id="KW-1133">Transmembrane helix</keyword>
<protein>
    <submittedName>
        <fullName evidence="2">Uncharacterized protein</fullName>
    </submittedName>
</protein>
<feature type="transmembrane region" description="Helical" evidence="1">
    <location>
        <begin position="71"/>
        <end position="91"/>
    </location>
</feature>
<proteinExistence type="predicted"/>
<keyword evidence="1" id="KW-0812">Transmembrane</keyword>
<keyword evidence="1" id="KW-0472">Membrane</keyword>
<comment type="caution">
    <text evidence="2">The sequence shown here is derived from an EMBL/GenBank/DDBJ whole genome shotgun (WGS) entry which is preliminary data.</text>
</comment>
<dbReference type="AlphaFoldDB" id="A0A4Z0YHH7"/>
<evidence type="ECO:0000313" key="3">
    <source>
        <dbReference type="Proteomes" id="UP000297716"/>
    </source>
</evidence>
<dbReference type="EMBL" id="SKBN01000287">
    <property type="protein sequence ID" value="TGJ79438.1"/>
    <property type="molecule type" value="Genomic_DNA"/>
</dbReference>
<accession>A0A4Z0YHH7</accession>
<gene>
    <name evidence="2" type="ORF">E0Z10_g9326</name>
</gene>
<organism evidence="2 3">
    <name type="scientific">Xylaria hypoxylon</name>
    <dbReference type="NCBI Taxonomy" id="37992"/>
    <lineage>
        <taxon>Eukaryota</taxon>
        <taxon>Fungi</taxon>
        <taxon>Dikarya</taxon>
        <taxon>Ascomycota</taxon>
        <taxon>Pezizomycotina</taxon>
        <taxon>Sordariomycetes</taxon>
        <taxon>Xylariomycetidae</taxon>
        <taxon>Xylariales</taxon>
        <taxon>Xylariaceae</taxon>
        <taxon>Xylaria</taxon>
    </lineage>
</organism>
<reference evidence="2 3" key="1">
    <citation type="submission" date="2019-03" db="EMBL/GenBank/DDBJ databases">
        <title>Draft genome sequence of Xylaria hypoxylon DSM 108379, a ubiquitous saprotrophic-parasitic fungi on hardwood.</title>
        <authorList>
            <person name="Buettner E."/>
            <person name="Leonhardt S."/>
            <person name="Gebauer A.M."/>
            <person name="Liers C."/>
            <person name="Hofrichter M."/>
            <person name="Kellner H."/>
        </authorList>
    </citation>
    <scope>NUCLEOTIDE SEQUENCE [LARGE SCALE GENOMIC DNA]</scope>
    <source>
        <strain evidence="2 3">DSM 108379</strain>
    </source>
</reference>
<feature type="transmembrane region" description="Helical" evidence="1">
    <location>
        <begin position="37"/>
        <end position="56"/>
    </location>
</feature>